<dbReference type="Gene3D" id="3.10.450.50">
    <property type="match status" value="1"/>
</dbReference>
<evidence type="ECO:0000313" key="4">
    <source>
        <dbReference type="Proteomes" id="UP001081071"/>
    </source>
</evidence>
<organism evidence="3 4">
    <name type="scientific">Rhodococcus ruber</name>
    <dbReference type="NCBI Taxonomy" id="1830"/>
    <lineage>
        <taxon>Bacteria</taxon>
        <taxon>Bacillati</taxon>
        <taxon>Actinomycetota</taxon>
        <taxon>Actinomycetes</taxon>
        <taxon>Mycobacteriales</taxon>
        <taxon>Nocardiaceae</taxon>
        <taxon>Rhodococcus</taxon>
    </lineage>
</organism>
<dbReference type="InterPro" id="IPR032710">
    <property type="entry name" value="NTF2-like_dom_sf"/>
</dbReference>
<evidence type="ECO:0000256" key="1">
    <source>
        <dbReference type="ARBA" id="ARBA00009570"/>
    </source>
</evidence>
<dbReference type="PANTHER" id="PTHR41534:SF2">
    <property type="entry name" value="3-PHENYLPROPIONATE_CINNAMIC ACID DIOXYGENASE SUBUNIT BETA"/>
    <property type="match status" value="1"/>
</dbReference>
<proteinExistence type="inferred from homology"/>
<comment type="similarity">
    <text evidence="1">Belongs to the bacterial ring-hydroxylating dioxygenase beta subunit family.</text>
</comment>
<gene>
    <name evidence="3" type="ORF">O4220_10165</name>
</gene>
<keyword evidence="4" id="KW-1185">Reference proteome</keyword>
<sequence length="173" mass="20010">MSLTTQPDLRSTAARDVLVDVEQFLFEEAEMLDQWRLHEWLDLFAPGGYYEIPATDRPDGDPSKDLFLVHDDRFLLEQRVNSLLTRAAHAEYPHSATRRMISNVRVMEAPNDRLHVLANFAVYRVRSGVLDTYVGQYRHIVERDEVTGFRFISRKSVMVLDALRPHGKVSIIL</sequence>
<dbReference type="RefSeq" id="WP_135045979.1">
    <property type="nucleotide sequence ID" value="NZ_JAPWIJ010000004.1"/>
</dbReference>
<keyword evidence="3" id="KW-0223">Dioxygenase</keyword>
<accession>A0ABT4MD37</accession>
<dbReference type="InterPro" id="IPR000391">
    <property type="entry name" value="Rng_hydr_dOase-bsu"/>
</dbReference>
<name>A0ABT4MD37_9NOCA</name>
<dbReference type="CDD" id="cd00667">
    <property type="entry name" value="ring_hydroxylating_dioxygenases_beta"/>
    <property type="match status" value="1"/>
</dbReference>
<dbReference type="Pfam" id="PF00866">
    <property type="entry name" value="Ring_hydroxyl_B"/>
    <property type="match status" value="1"/>
</dbReference>
<dbReference type="SUPFAM" id="SSF54427">
    <property type="entry name" value="NTF2-like"/>
    <property type="match status" value="1"/>
</dbReference>
<reference evidence="3" key="1">
    <citation type="submission" date="2022-12" db="EMBL/GenBank/DDBJ databases">
        <authorList>
            <person name="Krivoruchko A.V."/>
            <person name="Elkin A."/>
        </authorList>
    </citation>
    <scope>NUCLEOTIDE SEQUENCE</scope>
    <source>
        <strain evidence="3">IEGM 1391</strain>
    </source>
</reference>
<dbReference type="EMBL" id="JAPWIJ010000004">
    <property type="protein sequence ID" value="MCZ4518882.1"/>
    <property type="molecule type" value="Genomic_DNA"/>
</dbReference>
<comment type="caution">
    <text evidence="3">The sequence shown here is derived from an EMBL/GenBank/DDBJ whole genome shotgun (WGS) entry which is preliminary data.</text>
</comment>
<keyword evidence="2" id="KW-0560">Oxidoreductase</keyword>
<protein>
    <submittedName>
        <fullName evidence="3">Aromatic-ring-hydroxylating dioxygenase subunit beta</fullName>
    </submittedName>
</protein>
<evidence type="ECO:0000256" key="2">
    <source>
        <dbReference type="ARBA" id="ARBA00023002"/>
    </source>
</evidence>
<evidence type="ECO:0000313" key="3">
    <source>
        <dbReference type="EMBL" id="MCZ4518882.1"/>
    </source>
</evidence>
<dbReference type="Proteomes" id="UP001081071">
    <property type="component" value="Unassembled WGS sequence"/>
</dbReference>
<dbReference type="GO" id="GO:0051213">
    <property type="term" value="F:dioxygenase activity"/>
    <property type="evidence" value="ECO:0007669"/>
    <property type="project" value="UniProtKB-KW"/>
</dbReference>
<dbReference type="PANTHER" id="PTHR41534">
    <property type="entry name" value="BLR3401 PROTEIN"/>
    <property type="match status" value="1"/>
</dbReference>